<reference evidence="1" key="1">
    <citation type="journal article" date="2023" name="Insect Mol. Biol.">
        <title>Genome sequencing provides insights into the evolution of gene families encoding plant cell wall-degrading enzymes in longhorned beetles.</title>
        <authorList>
            <person name="Shin N.R."/>
            <person name="Okamura Y."/>
            <person name="Kirsch R."/>
            <person name="Pauchet Y."/>
        </authorList>
    </citation>
    <scope>NUCLEOTIDE SEQUENCE</scope>
    <source>
        <strain evidence="1">AMC_N1</strain>
    </source>
</reference>
<evidence type="ECO:0008006" key="3">
    <source>
        <dbReference type="Google" id="ProtNLM"/>
    </source>
</evidence>
<evidence type="ECO:0000313" key="2">
    <source>
        <dbReference type="Proteomes" id="UP001162162"/>
    </source>
</evidence>
<dbReference type="PANTHER" id="PTHR47326:SF1">
    <property type="entry name" value="HTH PSQ-TYPE DOMAIN-CONTAINING PROTEIN"/>
    <property type="match status" value="1"/>
</dbReference>
<protein>
    <recommendedName>
        <fullName evidence="3">Transposase</fullName>
    </recommendedName>
</protein>
<dbReference type="Gene3D" id="3.30.420.10">
    <property type="entry name" value="Ribonuclease H-like superfamily/Ribonuclease H"/>
    <property type="match status" value="1"/>
</dbReference>
<name>A0AAV8YNL1_9CUCU</name>
<dbReference type="PANTHER" id="PTHR47326">
    <property type="entry name" value="TRANSPOSABLE ELEMENT TC3 TRANSPOSASE-LIKE PROTEIN"/>
    <property type="match status" value="1"/>
</dbReference>
<dbReference type="EMBL" id="JAPWTK010000057">
    <property type="protein sequence ID" value="KAJ8953310.1"/>
    <property type="molecule type" value="Genomic_DNA"/>
</dbReference>
<dbReference type="GO" id="GO:0003676">
    <property type="term" value="F:nucleic acid binding"/>
    <property type="evidence" value="ECO:0007669"/>
    <property type="project" value="InterPro"/>
</dbReference>
<organism evidence="1 2">
    <name type="scientific">Aromia moschata</name>
    <dbReference type="NCBI Taxonomy" id="1265417"/>
    <lineage>
        <taxon>Eukaryota</taxon>
        <taxon>Metazoa</taxon>
        <taxon>Ecdysozoa</taxon>
        <taxon>Arthropoda</taxon>
        <taxon>Hexapoda</taxon>
        <taxon>Insecta</taxon>
        <taxon>Pterygota</taxon>
        <taxon>Neoptera</taxon>
        <taxon>Endopterygota</taxon>
        <taxon>Coleoptera</taxon>
        <taxon>Polyphaga</taxon>
        <taxon>Cucujiformia</taxon>
        <taxon>Chrysomeloidea</taxon>
        <taxon>Cerambycidae</taxon>
        <taxon>Cerambycinae</taxon>
        <taxon>Callichromatini</taxon>
        <taxon>Aromia</taxon>
    </lineage>
</organism>
<dbReference type="AlphaFoldDB" id="A0AAV8YNL1"/>
<dbReference type="InterPro" id="IPR036397">
    <property type="entry name" value="RNaseH_sf"/>
</dbReference>
<proteinExistence type="predicted"/>
<dbReference type="Proteomes" id="UP001162162">
    <property type="component" value="Unassembled WGS sequence"/>
</dbReference>
<accession>A0AAV8YNL1</accession>
<evidence type="ECO:0000313" key="1">
    <source>
        <dbReference type="EMBL" id="KAJ8953310.1"/>
    </source>
</evidence>
<gene>
    <name evidence="1" type="ORF">NQ318_012104</name>
</gene>
<comment type="caution">
    <text evidence="1">The sequence shown here is derived from an EMBL/GenBank/DDBJ whole genome shotgun (WGS) entry which is preliminary data.</text>
</comment>
<sequence length="244" mass="28875">MQEQLNECTLKDIPKDADRWFERLYRFTHDFVKLEVLCLGSGRASARNLELDGQKLRAVEQNPRASVRRIANQLEVSRMLVWRVLKENFLHPYHFQKVQSLQPQDYPLRMDFCQLMLDFHHRNIDFVCTILFTDEVTFTRDGILNLHNMHQWSDENPHPIIESHHQQTFLVNVWGGIVGDHLLGPFFLPRRLGAREYLNFLQTHLFDLMQDVQIELRQRLWYLHEGAPGLANKLAVSLTRFKCG</sequence>
<keyword evidence="2" id="KW-1185">Reference proteome</keyword>